<protein>
    <submittedName>
        <fullName evidence="1">Uncharacterized protein</fullName>
    </submittedName>
</protein>
<sequence length="515" mass="57097">MPPPKSKNQLIQRASEGSVADIHLLAEYALENQDHDTAIFSPLLHLLDPALIPSHQETKTRRFKEDPNNSVKVAMHVLAVIVAVCGGLGNNLGTESAALPATRLLANHIPHICQWAHFFVREGVYIGPTGSLILTLVVLHRELRDAIITSPFCVDLLLSMWMCKGADGRLVVVTACTLCPLLGLLQTLVDNEDGKTVLYDILGASKSKLKKLACVIVCRMENIADLHTRKHVSTSFAMLYMAQLLDLTLHLVEEQNHWAAFFKSDSFLSALPSALLSIARVEMEANAHPKASGTEVESNARIWEDIVACVRYIVTFCFTCGMGTISPLRQVSHALDGGALTLISKCLTNLPPSHPEFSYALKVYGDFLAYTVYERTMGSFIPANQVMTTALVKSLGEQSQEFQHMMCGLKATVSSALGVYNGVTGKRVGERVCDNLHLMLVDNLYLVDFLFPYGACTIRIFARLWRDRNGAFYALSSIFTILESDMDQRKRHGKTARELRDHQASKLWHFNDVLN</sequence>
<evidence type="ECO:0000313" key="1">
    <source>
        <dbReference type="EMBL" id="RXW15699.1"/>
    </source>
</evidence>
<comment type="caution">
    <text evidence="1">The sequence shown here is derived from an EMBL/GenBank/DDBJ whole genome shotgun (WGS) entry which is preliminary data.</text>
</comment>
<dbReference type="STRING" id="2316362.A0A4Q2D8S8"/>
<evidence type="ECO:0000313" key="2">
    <source>
        <dbReference type="Proteomes" id="UP000290288"/>
    </source>
</evidence>
<accession>A0A4Q2D8S8</accession>
<dbReference type="Proteomes" id="UP000290288">
    <property type="component" value="Unassembled WGS sequence"/>
</dbReference>
<organism evidence="1 2">
    <name type="scientific">Candolleomyces aberdarensis</name>
    <dbReference type="NCBI Taxonomy" id="2316362"/>
    <lineage>
        <taxon>Eukaryota</taxon>
        <taxon>Fungi</taxon>
        <taxon>Dikarya</taxon>
        <taxon>Basidiomycota</taxon>
        <taxon>Agaricomycotina</taxon>
        <taxon>Agaricomycetes</taxon>
        <taxon>Agaricomycetidae</taxon>
        <taxon>Agaricales</taxon>
        <taxon>Agaricineae</taxon>
        <taxon>Psathyrellaceae</taxon>
        <taxon>Candolleomyces</taxon>
    </lineage>
</organism>
<dbReference type="AlphaFoldDB" id="A0A4Q2D8S8"/>
<keyword evidence="2" id="KW-1185">Reference proteome</keyword>
<proteinExistence type="predicted"/>
<gene>
    <name evidence="1" type="ORF">EST38_g10155</name>
</gene>
<dbReference type="EMBL" id="SDEE01000522">
    <property type="protein sequence ID" value="RXW15699.1"/>
    <property type="molecule type" value="Genomic_DNA"/>
</dbReference>
<reference evidence="1 2" key="1">
    <citation type="submission" date="2019-01" db="EMBL/GenBank/DDBJ databases">
        <title>Draft genome sequence of Psathyrella aberdarensis IHI B618.</title>
        <authorList>
            <person name="Buettner E."/>
            <person name="Kellner H."/>
        </authorList>
    </citation>
    <scope>NUCLEOTIDE SEQUENCE [LARGE SCALE GENOMIC DNA]</scope>
    <source>
        <strain evidence="1 2">IHI B618</strain>
    </source>
</reference>
<name>A0A4Q2D8S8_9AGAR</name>